<gene>
    <name evidence="2" type="ORF">Q9L42_006670</name>
</gene>
<proteinExistence type="predicted"/>
<evidence type="ECO:0000256" key="1">
    <source>
        <dbReference type="SAM" id="SignalP"/>
    </source>
</evidence>
<feature type="chain" id="PRO_5043649921" evidence="1">
    <location>
        <begin position="21"/>
        <end position="40"/>
    </location>
</feature>
<dbReference type="RefSeq" id="WP_305909207.1">
    <property type="nucleotide sequence ID" value="NZ_CP157743.1"/>
</dbReference>
<accession>A0AAU7NZ05</accession>
<feature type="signal peptide" evidence="1">
    <location>
        <begin position="1"/>
        <end position="20"/>
    </location>
</feature>
<dbReference type="AlphaFoldDB" id="A0AAU7NZ05"/>
<evidence type="ECO:0000313" key="2">
    <source>
        <dbReference type="EMBL" id="XBS21801.1"/>
    </source>
</evidence>
<keyword evidence="1" id="KW-0732">Signal</keyword>
<dbReference type="KEGG" id="mech:Q9L42_006670"/>
<name>A0AAU7NZ05_9GAMM</name>
<evidence type="ECO:0000313" key="3">
    <source>
        <dbReference type="Proteomes" id="UP001225378"/>
    </source>
</evidence>
<dbReference type="Proteomes" id="UP001225378">
    <property type="component" value="Chromosome"/>
</dbReference>
<sequence>MKKVLSLLAMTLMIAGLTGCMDNPDGSKQKVSSATSSIQL</sequence>
<keyword evidence="3" id="KW-1185">Reference proteome</keyword>
<reference evidence="2 3" key="1">
    <citation type="journal article" date="2024" name="Microbiology">
        <title>Methylomarinum rosea sp. nov., a novel halophilic methanotrophic bacterium from the hypersaline Lake Elton.</title>
        <authorList>
            <person name="Suleimanov R.Z."/>
            <person name="Oshkin I.Y."/>
            <person name="Danilova O.V."/>
            <person name="Suzina N.E."/>
            <person name="Dedysh S.N."/>
        </authorList>
    </citation>
    <scope>NUCLEOTIDE SEQUENCE [LARGE SCALE GENOMIC DNA]</scope>
    <source>
        <strain evidence="2 3">Ch1-1</strain>
    </source>
</reference>
<protein>
    <submittedName>
        <fullName evidence="2">Uncharacterized protein</fullName>
    </submittedName>
</protein>
<organism evidence="2 3">
    <name type="scientific">Methylomarinum roseum</name>
    <dbReference type="NCBI Taxonomy" id="3067653"/>
    <lineage>
        <taxon>Bacteria</taxon>
        <taxon>Pseudomonadati</taxon>
        <taxon>Pseudomonadota</taxon>
        <taxon>Gammaproteobacteria</taxon>
        <taxon>Methylococcales</taxon>
        <taxon>Methylococcaceae</taxon>
        <taxon>Methylomarinum</taxon>
    </lineage>
</organism>
<dbReference type="EMBL" id="CP157743">
    <property type="protein sequence ID" value="XBS21801.1"/>
    <property type="molecule type" value="Genomic_DNA"/>
</dbReference>
<dbReference type="PROSITE" id="PS51257">
    <property type="entry name" value="PROKAR_LIPOPROTEIN"/>
    <property type="match status" value="1"/>
</dbReference>